<sequence>MSQTCYRYKALLKEENVPIAEWMVKLTSENKTWSFKLRFLYLRNVKGHRWNHKRVYRIYKELELNFRIKPNKHIKREQPEPLTVPTYKNES</sequence>
<dbReference type="PANTHER" id="PTHR47515">
    <property type="entry name" value="LOW CALCIUM RESPONSE LOCUS PROTEIN T"/>
    <property type="match status" value="1"/>
</dbReference>
<dbReference type="HOGENOM" id="CLU_027402_6_2_6"/>
<protein>
    <recommendedName>
        <fullName evidence="3">HTH-like domain-containing protein</fullName>
    </recommendedName>
</protein>
<dbReference type="Proteomes" id="UP000023776">
    <property type="component" value="Unassembled WGS sequence"/>
</dbReference>
<reference evidence="1 2" key="1">
    <citation type="submission" date="2013-02" db="EMBL/GenBank/DDBJ databases">
        <title>The Genome Sequence of Acinetobacter parvus CIP 108168.</title>
        <authorList>
            <consortium name="The Broad Institute Genome Sequencing Platform"/>
            <consortium name="The Broad Institute Genome Sequencing Center for Infectious Disease"/>
            <person name="Cerqueira G."/>
            <person name="Feldgarden M."/>
            <person name="Courvalin P."/>
            <person name="Perichon B."/>
            <person name="Grillot-Courvalin C."/>
            <person name="Clermont D."/>
            <person name="Rocha E."/>
            <person name="Yoon E.-J."/>
            <person name="Nemec A."/>
            <person name="Walker B."/>
            <person name="Young S.K."/>
            <person name="Zeng Q."/>
            <person name="Gargeya S."/>
            <person name="Fitzgerald M."/>
            <person name="Haas B."/>
            <person name="Abouelleil A."/>
            <person name="Alvarado L."/>
            <person name="Arachchi H.M."/>
            <person name="Berlin A.M."/>
            <person name="Chapman S.B."/>
            <person name="Dewar J."/>
            <person name="Goldberg J."/>
            <person name="Griggs A."/>
            <person name="Gujja S."/>
            <person name="Hansen M."/>
            <person name="Howarth C."/>
            <person name="Imamovic A."/>
            <person name="Larimer J."/>
            <person name="McCowan C."/>
            <person name="Murphy C."/>
            <person name="Neiman D."/>
            <person name="Pearson M."/>
            <person name="Priest M."/>
            <person name="Roberts A."/>
            <person name="Saif S."/>
            <person name="Shea T."/>
            <person name="Sisk P."/>
            <person name="Sykes S."/>
            <person name="Wortman J."/>
            <person name="Nusbaum C."/>
            <person name="Birren B."/>
        </authorList>
    </citation>
    <scope>NUCLEOTIDE SEQUENCE [LARGE SCALE GENOMIC DNA]</scope>
    <source>
        <strain evidence="1 2">CIP 108168</strain>
    </source>
</reference>
<proteinExistence type="predicted"/>
<evidence type="ECO:0000313" key="2">
    <source>
        <dbReference type="Proteomes" id="UP000023776"/>
    </source>
</evidence>
<dbReference type="AlphaFoldDB" id="N8QE22"/>
<comment type="caution">
    <text evidence="1">The sequence shown here is derived from an EMBL/GenBank/DDBJ whole genome shotgun (WGS) entry which is preliminary data.</text>
</comment>
<name>N8QE22_9GAMM</name>
<dbReference type="EMBL" id="APOM01000025">
    <property type="protein sequence ID" value="ENU37011.1"/>
    <property type="molecule type" value="Genomic_DNA"/>
</dbReference>
<dbReference type="PATRIC" id="fig|981333.9.peg.801"/>
<evidence type="ECO:0008006" key="3">
    <source>
        <dbReference type="Google" id="ProtNLM"/>
    </source>
</evidence>
<keyword evidence="2" id="KW-1185">Reference proteome</keyword>
<dbReference type="PANTHER" id="PTHR47515:SF2">
    <property type="entry name" value="INTEGRASE CORE DOMAIN PROTEIN"/>
    <property type="match status" value="1"/>
</dbReference>
<accession>N8QE22</accession>
<organism evidence="1 2">
    <name type="scientific">Acinetobacter parvus DSM 16617 = CIP 108168</name>
    <dbReference type="NCBI Taxonomy" id="981333"/>
    <lineage>
        <taxon>Bacteria</taxon>
        <taxon>Pseudomonadati</taxon>
        <taxon>Pseudomonadota</taxon>
        <taxon>Gammaproteobacteria</taxon>
        <taxon>Moraxellales</taxon>
        <taxon>Moraxellaceae</taxon>
        <taxon>Acinetobacter</taxon>
    </lineage>
</organism>
<evidence type="ECO:0000313" key="1">
    <source>
        <dbReference type="EMBL" id="ENU37011.1"/>
    </source>
</evidence>
<gene>
    <name evidence="1" type="ORF">F988_00783</name>
</gene>